<evidence type="ECO:0000256" key="10">
    <source>
        <dbReference type="SAM" id="Coils"/>
    </source>
</evidence>
<evidence type="ECO:0008006" key="14">
    <source>
        <dbReference type="Google" id="ProtNLM"/>
    </source>
</evidence>
<reference evidence="12 13" key="1">
    <citation type="journal article" date="2015" name="BMC Genomics">
        <title>Insights from the genome of Ophiocordyceps polyrhachis-furcata to pathogenicity and host specificity in insect fungi.</title>
        <authorList>
            <person name="Wichadakul D."/>
            <person name="Kobmoo N."/>
            <person name="Ingsriswang S."/>
            <person name="Tangphatsornruang S."/>
            <person name="Chantasingh D."/>
            <person name="Luangsa-ard J.J."/>
            <person name="Eurwilaichitr L."/>
        </authorList>
    </citation>
    <scope>NUCLEOTIDE SEQUENCE [LARGE SCALE GENOMIC DNA]</scope>
    <source>
        <strain evidence="12 13">BCC 54312</strain>
    </source>
</reference>
<name>A0A367L928_9HYPO</name>
<feature type="region of interest" description="Disordered" evidence="11">
    <location>
        <begin position="117"/>
        <end position="158"/>
    </location>
</feature>
<protein>
    <recommendedName>
        <fullName evidence="14">Mis12 domain-containing protein</fullName>
    </recommendedName>
</protein>
<dbReference type="Proteomes" id="UP000253664">
    <property type="component" value="Unassembled WGS sequence"/>
</dbReference>
<evidence type="ECO:0000313" key="12">
    <source>
        <dbReference type="EMBL" id="RCI10916.1"/>
    </source>
</evidence>
<keyword evidence="4" id="KW-0132">Cell division</keyword>
<evidence type="ECO:0000256" key="9">
    <source>
        <dbReference type="ARBA" id="ARBA00023328"/>
    </source>
</evidence>
<feature type="compositionally biased region" description="Basic and acidic residues" evidence="11">
    <location>
        <begin position="311"/>
        <end position="334"/>
    </location>
</feature>
<dbReference type="GO" id="GO:0051301">
    <property type="term" value="P:cell division"/>
    <property type="evidence" value="ECO:0007669"/>
    <property type="project" value="UniProtKB-KW"/>
</dbReference>
<dbReference type="AlphaFoldDB" id="A0A367L928"/>
<keyword evidence="7 10" id="KW-0175">Coiled coil</keyword>
<feature type="compositionally biased region" description="Low complexity" evidence="11">
    <location>
        <begin position="118"/>
        <end position="141"/>
    </location>
</feature>
<keyword evidence="6" id="KW-0995">Kinetochore</keyword>
<keyword evidence="3" id="KW-0158">Chromosome</keyword>
<dbReference type="GO" id="GO:0005634">
    <property type="term" value="C:nucleus"/>
    <property type="evidence" value="ECO:0007669"/>
    <property type="project" value="InterPro"/>
</dbReference>
<evidence type="ECO:0000256" key="4">
    <source>
        <dbReference type="ARBA" id="ARBA00022618"/>
    </source>
</evidence>
<dbReference type="STRING" id="1330021.A0A367L928"/>
<feature type="region of interest" description="Disordered" evidence="11">
    <location>
        <begin position="291"/>
        <end position="368"/>
    </location>
</feature>
<dbReference type="GO" id="GO:0000070">
    <property type="term" value="P:mitotic sister chromatid segregation"/>
    <property type="evidence" value="ECO:0007669"/>
    <property type="project" value="TreeGrafter"/>
</dbReference>
<dbReference type="Pfam" id="PF05859">
    <property type="entry name" value="Mis12"/>
    <property type="match status" value="1"/>
</dbReference>
<accession>A0A367L928</accession>
<dbReference type="PANTHER" id="PTHR14527:SF2">
    <property type="entry name" value="PROTEIN MIS12 HOMOLOG"/>
    <property type="match status" value="1"/>
</dbReference>
<keyword evidence="8" id="KW-0131">Cell cycle</keyword>
<organism evidence="12 13">
    <name type="scientific">Ophiocordyceps polyrhachis-furcata BCC 54312</name>
    <dbReference type="NCBI Taxonomy" id="1330021"/>
    <lineage>
        <taxon>Eukaryota</taxon>
        <taxon>Fungi</taxon>
        <taxon>Dikarya</taxon>
        <taxon>Ascomycota</taxon>
        <taxon>Pezizomycotina</taxon>
        <taxon>Sordariomycetes</taxon>
        <taxon>Hypocreomycetidae</taxon>
        <taxon>Hypocreales</taxon>
        <taxon>Ophiocordycipitaceae</taxon>
        <taxon>Ophiocordyceps</taxon>
    </lineage>
</organism>
<gene>
    <name evidence="12" type="ORF">L249_5332</name>
</gene>
<evidence type="ECO:0000256" key="5">
    <source>
        <dbReference type="ARBA" id="ARBA00022776"/>
    </source>
</evidence>
<feature type="region of interest" description="Disordered" evidence="11">
    <location>
        <begin position="381"/>
        <end position="411"/>
    </location>
</feature>
<feature type="compositionally biased region" description="Acidic residues" evidence="11">
    <location>
        <begin position="388"/>
        <end position="399"/>
    </location>
</feature>
<comment type="similarity">
    <text evidence="2">Belongs to the mis12 family.</text>
</comment>
<keyword evidence="5" id="KW-0498">Mitosis</keyword>
<dbReference type="PANTHER" id="PTHR14527">
    <property type="entry name" value="PROTEIN MIS12 HOMOLOG"/>
    <property type="match status" value="1"/>
</dbReference>
<dbReference type="InterPro" id="IPR008685">
    <property type="entry name" value="Centromere_Mis12"/>
</dbReference>
<evidence type="ECO:0000256" key="3">
    <source>
        <dbReference type="ARBA" id="ARBA00022454"/>
    </source>
</evidence>
<feature type="coiled-coil region" evidence="10">
    <location>
        <begin position="163"/>
        <end position="193"/>
    </location>
</feature>
<sequence length="411" mass="44733">MSVPETDHELLTEHFTYPPVALLDDIINTVNILADRALDSVERLLLSIPHQKLGFATATAARQEIESGTHQLETLVNASIDKNFDLFELYTVRNILTVSPRDAPFVRLAHYQGLDFESSSSSSSSSSTSSSSSAAAAAAATAEDEGEGEKKGNGHVVPSLESVTALRRRLQASQRLNALLEKERLQNDALLRRMYALLGEKQPAHQEGSSESESEEARQHEDTTSTEQAKAGDEAITFSHLLKTHPLTDGGSDNPLSTTTEFALSQLPTLRTLSTTLQRLVPDLGVAVENDGQQQQKDGAANPSSLPQSQQDHHASWRSQRTEYVEASSRKCIERVGGGGHQDDDDDDYDSHHPQANKRPRLASARDVETLESIAAALARGEEAVKAEEEEEEEEEDGEGKDAAEAMDTSL</sequence>
<evidence type="ECO:0000256" key="8">
    <source>
        <dbReference type="ARBA" id="ARBA00023306"/>
    </source>
</evidence>
<dbReference type="GO" id="GO:0051382">
    <property type="term" value="P:kinetochore assembly"/>
    <property type="evidence" value="ECO:0007669"/>
    <property type="project" value="TreeGrafter"/>
</dbReference>
<evidence type="ECO:0000313" key="13">
    <source>
        <dbReference type="Proteomes" id="UP000253664"/>
    </source>
</evidence>
<evidence type="ECO:0000256" key="2">
    <source>
        <dbReference type="ARBA" id="ARBA00008643"/>
    </source>
</evidence>
<dbReference type="OrthoDB" id="1884855at2759"/>
<evidence type="ECO:0000256" key="11">
    <source>
        <dbReference type="SAM" id="MobiDB-lite"/>
    </source>
</evidence>
<feature type="region of interest" description="Disordered" evidence="11">
    <location>
        <begin position="201"/>
        <end position="230"/>
    </location>
</feature>
<feature type="compositionally biased region" description="Polar residues" evidence="11">
    <location>
        <begin position="291"/>
        <end position="310"/>
    </location>
</feature>
<comment type="subcellular location">
    <subcellularLocation>
        <location evidence="1">Chromosome</location>
        <location evidence="1">Centromere</location>
        <location evidence="1">Kinetochore</location>
    </subcellularLocation>
</comment>
<comment type="caution">
    <text evidence="12">The sequence shown here is derived from an EMBL/GenBank/DDBJ whole genome shotgun (WGS) entry which is preliminary data.</text>
</comment>
<dbReference type="GO" id="GO:0000444">
    <property type="term" value="C:MIS12/MIND type complex"/>
    <property type="evidence" value="ECO:0007669"/>
    <property type="project" value="TreeGrafter"/>
</dbReference>
<keyword evidence="13" id="KW-1185">Reference proteome</keyword>
<evidence type="ECO:0000256" key="7">
    <source>
        <dbReference type="ARBA" id="ARBA00023054"/>
    </source>
</evidence>
<evidence type="ECO:0000256" key="6">
    <source>
        <dbReference type="ARBA" id="ARBA00022838"/>
    </source>
</evidence>
<proteinExistence type="inferred from homology"/>
<dbReference type="EMBL" id="LKCN02000011">
    <property type="protein sequence ID" value="RCI10916.1"/>
    <property type="molecule type" value="Genomic_DNA"/>
</dbReference>
<evidence type="ECO:0000256" key="1">
    <source>
        <dbReference type="ARBA" id="ARBA00004629"/>
    </source>
</evidence>
<keyword evidence="9" id="KW-0137">Centromere</keyword>